<keyword evidence="3" id="KW-0028">Amino-acid biosynthesis</keyword>
<dbReference type="EC" id="2.5.1.54" evidence="3"/>
<dbReference type="InterPro" id="IPR013785">
    <property type="entry name" value="Aldolase_TIM"/>
</dbReference>
<name>A0ABQ2ZVK6_9ACTN</name>
<organism evidence="5 6">
    <name type="scientific">Streptomyces xanthochromogenes</name>
    <dbReference type="NCBI Taxonomy" id="67384"/>
    <lineage>
        <taxon>Bacteria</taxon>
        <taxon>Bacillati</taxon>
        <taxon>Actinomycetota</taxon>
        <taxon>Actinomycetes</taxon>
        <taxon>Kitasatosporales</taxon>
        <taxon>Streptomycetaceae</taxon>
        <taxon>Streptomyces</taxon>
    </lineage>
</organism>
<comment type="catalytic activity">
    <reaction evidence="3">
        <text>D-erythrose 4-phosphate + phosphoenolpyruvate + H2O = 7-phospho-2-dehydro-3-deoxy-D-arabino-heptonate + phosphate</text>
        <dbReference type="Rhea" id="RHEA:14717"/>
        <dbReference type="ChEBI" id="CHEBI:15377"/>
        <dbReference type="ChEBI" id="CHEBI:16897"/>
        <dbReference type="ChEBI" id="CHEBI:43474"/>
        <dbReference type="ChEBI" id="CHEBI:58394"/>
        <dbReference type="ChEBI" id="CHEBI:58702"/>
        <dbReference type="EC" id="2.5.1.54"/>
    </reaction>
</comment>
<comment type="caution">
    <text evidence="5">The sequence shown here is derived from an EMBL/GenBank/DDBJ whole genome shotgun (WGS) entry which is preliminary data.</text>
</comment>
<dbReference type="Gene3D" id="3.20.20.70">
    <property type="entry name" value="Aldolase class I"/>
    <property type="match status" value="1"/>
</dbReference>
<gene>
    <name evidence="5" type="primary">phzC1</name>
    <name evidence="5" type="ORF">GCM10010326_21030</name>
</gene>
<dbReference type="SUPFAM" id="SSF51569">
    <property type="entry name" value="Aldolase"/>
    <property type="match status" value="1"/>
</dbReference>
<dbReference type="EMBL" id="BMUU01000003">
    <property type="protein sequence ID" value="GGY27269.1"/>
    <property type="molecule type" value="Genomic_DNA"/>
</dbReference>
<evidence type="ECO:0000256" key="1">
    <source>
        <dbReference type="ARBA" id="ARBA00008911"/>
    </source>
</evidence>
<sequence>MPQALAAAEEAARTPHSHAGDQTGWRFYRAGQQPSWADPARRDEVCADLSGRPVLTRLPDLLRLRRELAGVAAGDSHVLQAGDCAEDFAECTPEHAARKEEALARLAGVIAAPTGLPVVRIGRLAGQFAKPRSAATEDVNGRQLPAFRGHIVNSEAPDPASRRHDPDRMLRAYRAAKAVADALDGRHARNPADGTRTWISHEALVMDYETALVRFDESAGGWFLGSTHLPWIGERTRHSMGAHVRLLADVMNPVACKVSGKVQVRDLLDVVERLDPGREPGRLTLIARFGKDDVRTLLPPLAQAVKNAGHPVVWLCDPMHGNTYKASNGLKTRRLDDICDEIRGFVSALRGVGVRPGGLHLETAAEDVTECVGADVPDEAALTARYTSLCDPRLSPVQAGLAVDTFVSAL</sequence>
<dbReference type="PANTHER" id="PTHR21337">
    <property type="entry name" value="PHOSPHO-2-DEHYDRO-3-DEOXYHEPTONATE ALDOLASE 1, 2"/>
    <property type="match status" value="1"/>
</dbReference>
<dbReference type="GeneID" id="96290093"/>
<accession>A0ABQ2ZVK6</accession>
<keyword evidence="6" id="KW-1185">Reference proteome</keyword>
<feature type="region of interest" description="Disordered" evidence="4">
    <location>
        <begin position="1"/>
        <end position="23"/>
    </location>
</feature>
<evidence type="ECO:0000256" key="3">
    <source>
        <dbReference type="RuleBase" id="RU363071"/>
    </source>
</evidence>
<evidence type="ECO:0000313" key="6">
    <source>
        <dbReference type="Proteomes" id="UP000600946"/>
    </source>
</evidence>
<comment type="pathway">
    <text evidence="3">Metabolic intermediate biosynthesis; chorismate biosynthesis; chorismate from D-erythrose 4-phosphate and phosphoenolpyruvate: step 1/7.</text>
</comment>
<dbReference type="Pfam" id="PF01474">
    <property type="entry name" value="DAHP_synth_2"/>
    <property type="match status" value="2"/>
</dbReference>
<keyword evidence="3" id="KW-0057">Aromatic amino acid biosynthesis</keyword>
<keyword evidence="2 3" id="KW-0808">Transferase</keyword>
<protein>
    <recommendedName>
        <fullName evidence="3">Phospho-2-dehydro-3-deoxyheptonate aldolase</fullName>
        <ecNumber evidence="3">2.5.1.54</ecNumber>
    </recommendedName>
</protein>
<dbReference type="RefSeq" id="WP_190026866.1">
    <property type="nucleotide sequence ID" value="NZ_BMUU01000003.1"/>
</dbReference>
<evidence type="ECO:0000256" key="4">
    <source>
        <dbReference type="SAM" id="MobiDB-lite"/>
    </source>
</evidence>
<dbReference type="InterPro" id="IPR002480">
    <property type="entry name" value="DAHP_synth_2"/>
</dbReference>
<reference evidence="6" key="1">
    <citation type="journal article" date="2019" name="Int. J. Syst. Evol. Microbiol.">
        <title>The Global Catalogue of Microorganisms (GCM) 10K type strain sequencing project: providing services to taxonomists for standard genome sequencing and annotation.</title>
        <authorList>
            <consortium name="The Broad Institute Genomics Platform"/>
            <consortium name="The Broad Institute Genome Sequencing Center for Infectious Disease"/>
            <person name="Wu L."/>
            <person name="Ma J."/>
        </authorList>
    </citation>
    <scope>NUCLEOTIDE SEQUENCE [LARGE SCALE GENOMIC DNA]</scope>
    <source>
        <strain evidence="6">JCM 4594</strain>
    </source>
</reference>
<comment type="similarity">
    <text evidence="1 3">Belongs to the class-II DAHP synthase family.</text>
</comment>
<proteinExistence type="inferred from homology"/>
<evidence type="ECO:0000256" key="2">
    <source>
        <dbReference type="ARBA" id="ARBA00022679"/>
    </source>
</evidence>
<evidence type="ECO:0000313" key="5">
    <source>
        <dbReference type="EMBL" id="GGY27269.1"/>
    </source>
</evidence>
<dbReference type="Proteomes" id="UP000600946">
    <property type="component" value="Unassembled WGS sequence"/>
</dbReference>
<dbReference type="PANTHER" id="PTHR21337:SF0">
    <property type="entry name" value="PHOSPHO-2-DEHYDRO-3-DEOXYHEPTONATE ALDOLASE"/>
    <property type="match status" value="1"/>
</dbReference>